<comment type="caution">
    <text evidence="3">The sequence shown here is derived from an EMBL/GenBank/DDBJ whole genome shotgun (WGS) entry which is preliminary data.</text>
</comment>
<sequence>MNTAAPAEEWLTAAQVAAHFQVNPRTVYRWAAADPKMRVKRLGPDGRTLRIHASELERGGNGQGTPTA</sequence>
<dbReference type="RefSeq" id="WP_189500002.1">
    <property type="nucleotide sequence ID" value="NZ_BLLN01000003.1"/>
</dbReference>
<name>A0ABQ1CNE5_STRDI</name>
<feature type="domain" description="Helix-turn-helix" evidence="2">
    <location>
        <begin position="10"/>
        <end position="58"/>
    </location>
</feature>
<feature type="compositionally biased region" description="Basic and acidic residues" evidence="1">
    <location>
        <begin position="42"/>
        <end position="58"/>
    </location>
</feature>
<dbReference type="EMBL" id="BLLN01000003">
    <property type="protein sequence ID" value="GFH71643.1"/>
    <property type="molecule type" value="Genomic_DNA"/>
</dbReference>
<protein>
    <recommendedName>
        <fullName evidence="2">Helix-turn-helix domain-containing protein</fullName>
    </recommendedName>
</protein>
<dbReference type="InterPro" id="IPR041657">
    <property type="entry name" value="HTH_17"/>
</dbReference>
<feature type="region of interest" description="Disordered" evidence="1">
    <location>
        <begin position="41"/>
        <end position="68"/>
    </location>
</feature>
<keyword evidence="4" id="KW-1185">Reference proteome</keyword>
<accession>A0ABQ1CNE5</accession>
<proteinExistence type="predicted"/>
<evidence type="ECO:0000313" key="4">
    <source>
        <dbReference type="Proteomes" id="UP000472710"/>
    </source>
</evidence>
<evidence type="ECO:0000256" key="1">
    <source>
        <dbReference type="SAM" id="MobiDB-lite"/>
    </source>
</evidence>
<gene>
    <name evidence="3" type="ORF">Sdia_24110</name>
</gene>
<dbReference type="SUPFAM" id="SSF46955">
    <property type="entry name" value="Putative DNA-binding domain"/>
    <property type="match status" value="1"/>
</dbReference>
<dbReference type="GeneID" id="95069722"/>
<dbReference type="Pfam" id="PF12728">
    <property type="entry name" value="HTH_17"/>
    <property type="match status" value="1"/>
</dbReference>
<dbReference type="InterPro" id="IPR009061">
    <property type="entry name" value="DNA-bd_dom_put_sf"/>
</dbReference>
<dbReference type="Proteomes" id="UP000472710">
    <property type="component" value="Unassembled WGS sequence"/>
</dbReference>
<organism evidence="3 4">
    <name type="scientific">Streptomyces diastaticus subsp. diastaticus</name>
    <dbReference type="NCBI Taxonomy" id="68040"/>
    <lineage>
        <taxon>Bacteria</taxon>
        <taxon>Bacillati</taxon>
        <taxon>Actinomycetota</taxon>
        <taxon>Actinomycetes</taxon>
        <taxon>Kitasatosporales</taxon>
        <taxon>Streptomycetaceae</taxon>
        <taxon>Streptomyces</taxon>
        <taxon>Streptomyces diastaticus group</taxon>
    </lineage>
</organism>
<evidence type="ECO:0000259" key="2">
    <source>
        <dbReference type="Pfam" id="PF12728"/>
    </source>
</evidence>
<reference evidence="3 4" key="1">
    <citation type="submission" date="2020-02" db="EMBL/GenBank/DDBJ databases">
        <title>Whole genome shotgun sequence of Streptomyces diastaticus subsp. diastaticus NBRC 13412.</title>
        <authorList>
            <person name="Ichikawa N."/>
            <person name="Komaki H."/>
            <person name="Tamura T."/>
        </authorList>
    </citation>
    <scope>NUCLEOTIDE SEQUENCE [LARGE SCALE GENOMIC DNA]</scope>
    <source>
        <strain evidence="3 4">NBRC 13412</strain>
    </source>
</reference>
<evidence type="ECO:0000313" key="3">
    <source>
        <dbReference type="EMBL" id="GFH71643.1"/>
    </source>
</evidence>
<feature type="compositionally biased region" description="Gly residues" evidence="1">
    <location>
        <begin position="59"/>
        <end position="68"/>
    </location>
</feature>